<evidence type="ECO:0000256" key="6">
    <source>
        <dbReference type="ARBA" id="ARBA00036735"/>
    </source>
</evidence>
<evidence type="ECO:0000313" key="13">
    <source>
        <dbReference type="EMBL" id="CAF1010345.1"/>
    </source>
</evidence>
<evidence type="ECO:0000256" key="7">
    <source>
        <dbReference type="ARBA" id="ARBA00036823"/>
    </source>
</evidence>
<sequence>MPYLTVQTNVADSQITNDFLKQLSAKVAEVVGKPEQYVVIHVSGGQKLFFAGTNDPAAIMELASIGLSSGQTANISNAIMSFFEEKLSIKTSRIYIKFTNVAGNMMGWNKGTF</sequence>
<keyword evidence="5" id="KW-0413">Isomerase</keyword>
<evidence type="ECO:0000313" key="15">
    <source>
        <dbReference type="Proteomes" id="UP000663828"/>
    </source>
</evidence>
<dbReference type="GO" id="GO:0005615">
    <property type="term" value="C:extracellular space"/>
    <property type="evidence" value="ECO:0007669"/>
    <property type="project" value="UniProtKB-KW"/>
</dbReference>
<dbReference type="Proteomes" id="UP000663828">
    <property type="component" value="Unassembled WGS sequence"/>
</dbReference>
<evidence type="ECO:0000313" key="14">
    <source>
        <dbReference type="EMBL" id="CAF1634780.1"/>
    </source>
</evidence>
<dbReference type="EMBL" id="CAJNOR010008568">
    <property type="protein sequence ID" value="CAF1634780.1"/>
    <property type="molecule type" value="Genomic_DNA"/>
</dbReference>
<protein>
    <recommendedName>
        <fullName evidence="12">L-dopachrome isomerase</fullName>
        <ecNumber evidence="9">5.3.2.1</ecNumber>
        <ecNumber evidence="8">5.3.3.12</ecNumber>
    </recommendedName>
    <alternativeName>
        <fullName evidence="10">L-dopachrome tautomerase</fullName>
    </alternativeName>
    <alternativeName>
        <fullName evidence="11">Phenylpyruvate tautomerase</fullName>
    </alternativeName>
</protein>
<dbReference type="Gene3D" id="3.30.429.10">
    <property type="entry name" value="Macrophage Migration Inhibitory Factor"/>
    <property type="match status" value="1"/>
</dbReference>
<accession>A0A814HIQ1</accession>
<comment type="similarity">
    <text evidence="2">Belongs to the MIF family.</text>
</comment>
<dbReference type="PANTHER" id="PTHR11954:SF6">
    <property type="entry name" value="MACROPHAGE MIGRATION INHIBITORY FACTOR"/>
    <property type="match status" value="1"/>
</dbReference>
<gene>
    <name evidence="13" type="ORF">EDS130_LOCUS15357</name>
    <name evidence="14" type="ORF">XAT740_LOCUS52270</name>
</gene>
<evidence type="ECO:0000256" key="11">
    <source>
        <dbReference type="ARBA" id="ARBA00041912"/>
    </source>
</evidence>
<evidence type="ECO:0000256" key="1">
    <source>
        <dbReference type="ARBA" id="ARBA00004613"/>
    </source>
</evidence>
<evidence type="ECO:0000313" key="16">
    <source>
        <dbReference type="Proteomes" id="UP000663852"/>
    </source>
</evidence>
<dbReference type="EC" id="5.3.3.12" evidence="8"/>
<organism evidence="13 16">
    <name type="scientific">Adineta ricciae</name>
    <name type="common">Rotifer</name>
    <dbReference type="NCBI Taxonomy" id="249248"/>
    <lineage>
        <taxon>Eukaryota</taxon>
        <taxon>Metazoa</taxon>
        <taxon>Spiralia</taxon>
        <taxon>Gnathifera</taxon>
        <taxon>Rotifera</taxon>
        <taxon>Eurotatoria</taxon>
        <taxon>Bdelloidea</taxon>
        <taxon>Adinetida</taxon>
        <taxon>Adinetidae</taxon>
        <taxon>Adineta</taxon>
    </lineage>
</organism>
<dbReference type="Pfam" id="PF01187">
    <property type="entry name" value="MIF"/>
    <property type="match status" value="1"/>
</dbReference>
<evidence type="ECO:0000256" key="4">
    <source>
        <dbReference type="ARBA" id="ARBA00022525"/>
    </source>
</evidence>
<dbReference type="AlphaFoldDB" id="A0A814HIQ1"/>
<evidence type="ECO:0000256" key="5">
    <source>
        <dbReference type="ARBA" id="ARBA00023235"/>
    </source>
</evidence>
<dbReference type="OrthoDB" id="255819at2759"/>
<dbReference type="GO" id="GO:0004167">
    <property type="term" value="F:dopachrome isomerase activity"/>
    <property type="evidence" value="ECO:0007669"/>
    <property type="project" value="UniProtKB-EC"/>
</dbReference>
<reference evidence="13" key="1">
    <citation type="submission" date="2021-02" db="EMBL/GenBank/DDBJ databases">
        <authorList>
            <person name="Nowell W R."/>
        </authorList>
    </citation>
    <scope>NUCLEOTIDE SEQUENCE</scope>
</reference>
<name>A0A814HIQ1_ADIRI</name>
<dbReference type="GO" id="GO:0050178">
    <property type="term" value="F:phenylpyruvate tautomerase activity"/>
    <property type="evidence" value="ECO:0007669"/>
    <property type="project" value="UniProtKB-EC"/>
</dbReference>
<keyword evidence="4" id="KW-0964">Secreted</keyword>
<keyword evidence="15" id="KW-1185">Reference proteome</keyword>
<comment type="catalytic activity">
    <reaction evidence="7">
        <text>L-dopachrome = 5,6-dihydroxyindole-2-carboxylate</text>
        <dbReference type="Rhea" id="RHEA:13041"/>
        <dbReference type="ChEBI" id="CHEBI:16875"/>
        <dbReference type="ChEBI" id="CHEBI:57509"/>
        <dbReference type="EC" id="5.3.3.12"/>
    </reaction>
</comment>
<evidence type="ECO:0000256" key="12">
    <source>
        <dbReference type="ARBA" id="ARBA00042730"/>
    </source>
</evidence>
<evidence type="ECO:0000256" key="8">
    <source>
        <dbReference type="ARBA" id="ARBA00038932"/>
    </source>
</evidence>
<evidence type="ECO:0000256" key="9">
    <source>
        <dbReference type="ARBA" id="ARBA00039086"/>
    </source>
</evidence>
<evidence type="ECO:0000256" key="3">
    <source>
        <dbReference type="ARBA" id="ARBA00022514"/>
    </source>
</evidence>
<dbReference type="InterPro" id="IPR001398">
    <property type="entry name" value="Macrophage_inhib_fac"/>
</dbReference>
<proteinExistence type="inferred from homology"/>
<comment type="subcellular location">
    <subcellularLocation>
        <location evidence="1">Secreted</location>
    </subcellularLocation>
</comment>
<evidence type="ECO:0000256" key="10">
    <source>
        <dbReference type="ARBA" id="ARBA00041631"/>
    </source>
</evidence>
<dbReference type="Proteomes" id="UP000663852">
    <property type="component" value="Unassembled WGS sequence"/>
</dbReference>
<dbReference type="InterPro" id="IPR014347">
    <property type="entry name" value="Tautomerase/MIF_sf"/>
</dbReference>
<comment type="caution">
    <text evidence="13">The sequence shown here is derived from an EMBL/GenBank/DDBJ whole genome shotgun (WGS) entry which is preliminary data.</text>
</comment>
<dbReference type="SUPFAM" id="SSF55331">
    <property type="entry name" value="Tautomerase/MIF"/>
    <property type="match status" value="1"/>
</dbReference>
<dbReference type="PANTHER" id="PTHR11954">
    <property type="entry name" value="D-DOPACHROME DECARBOXYLASE"/>
    <property type="match status" value="1"/>
</dbReference>
<dbReference type="GO" id="GO:0005125">
    <property type="term" value="F:cytokine activity"/>
    <property type="evidence" value="ECO:0007669"/>
    <property type="project" value="UniProtKB-KW"/>
</dbReference>
<keyword evidence="3" id="KW-0202">Cytokine</keyword>
<dbReference type="EMBL" id="CAJNOJ010000064">
    <property type="protein sequence ID" value="CAF1010345.1"/>
    <property type="molecule type" value="Genomic_DNA"/>
</dbReference>
<dbReference type="EC" id="5.3.2.1" evidence="9"/>
<evidence type="ECO:0000256" key="2">
    <source>
        <dbReference type="ARBA" id="ARBA00005851"/>
    </source>
</evidence>
<comment type="catalytic activity">
    <reaction evidence="6">
        <text>3-phenylpyruvate = enol-phenylpyruvate</text>
        <dbReference type="Rhea" id="RHEA:17097"/>
        <dbReference type="ChEBI" id="CHEBI:16815"/>
        <dbReference type="ChEBI" id="CHEBI:18005"/>
        <dbReference type="EC" id="5.3.2.1"/>
    </reaction>
</comment>